<dbReference type="EC" id="3.5.4.30" evidence="3"/>
<feature type="binding site" evidence="3">
    <location>
        <position position="160"/>
    </location>
    <ligand>
        <name>dCTP</name>
        <dbReference type="ChEBI" id="CHEBI:61481"/>
    </ligand>
</feature>
<dbReference type="Gene3D" id="2.70.40.10">
    <property type="match status" value="1"/>
</dbReference>
<feature type="binding site" evidence="3">
    <location>
        <position position="147"/>
    </location>
    <ligand>
        <name>dCTP</name>
        <dbReference type="ChEBI" id="CHEBI:61481"/>
    </ligand>
</feature>
<reference evidence="5" key="1">
    <citation type="submission" date="2016-10" db="EMBL/GenBank/DDBJ databases">
        <authorList>
            <person name="de Groot N.N."/>
        </authorList>
    </citation>
    <scope>NUCLEOTIDE SEQUENCE [LARGE SCALE GENOMIC DNA]</scope>
    <source>
        <strain evidence="5">10nlg</strain>
    </source>
</reference>
<keyword evidence="3" id="KW-0547">Nucleotide-binding</keyword>
<dbReference type="GO" id="GO:0008829">
    <property type="term" value="F:dCTP deaminase activity"/>
    <property type="evidence" value="ECO:0007669"/>
    <property type="project" value="InterPro"/>
</dbReference>
<keyword evidence="2 3" id="KW-0546">Nucleotide metabolism</keyword>
<dbReference type="InterPro" id="IPR033704">
    <property type="entry name" value="dUTPase_trimeric"/>
</dbReference>
<dbReference type="GO" id="GO:0033973">
    <property type="term" value="F:dCTP deaminase (dUMP-forming) activity"/>
    <property type="evidence" value="ECO:0007669"/>
    <property type="project" value="UniProtKB-UniRule"/>
</dbReference>
<evidence type="ECO:0000256" key="2">
    <source>
        <dbReference type="ARBA" id="ARBA00023080"/>
    </source>
</evidence>
<feature type="active site" description="Proton donor/acceptor" evidence="3">
    <location>
        <position position="128"/>
    </location>
</feature>
<dbReference type="GO" id="GO:0006229">
    <property type="term" value="P:dUTP biosynthetic process"/>
    <property type="evidence" value="ECO:0007669"/>
    <property type="project" value="InterPro"/>
</dbReference>
<dbReference type="InterPro" id="IPR011962">
    <property type="entry name" value="dCTP_deaminase"/>
</dbReference>
<dbReference type="RefSeq" id="WP_093072830.1">
    <property type="nucleotide sequence ID" value="NZ_BJVE01000024.1"/>
</dbReference>
<dbReference type="STRING" id="1464123.SAMN05444126_11132"/>
<dbReference type="OrthoDB" id="9780202at2"/>
<dbReference type="EMBL" id="FOGV01000011">
    <property type="protein sequence ID" value="SES00614.1"/>
    <property type="molecule type" value="Genomic_DNA"/>
</dbReference>
<name>A0A1H9TU84_9BACI</name>
<organism evidence="4 5">
    <name type="scientific">Salisediminibacterium halotolerans</name>
    <dbReference type="NCBI Taxonomy" id="517425"/>
    <lineage>
        <taxon>Bacteria</taxon>
        <taxon>Bacillati</taxon>
        <taxon>Bacillota</taxon>
        <taxon>Bacilli</taxon>
        <taxon>Bacillales</taxon>
        <taxon>Bacillaceae</taxon>
        <taxon>Salisediminibacterium</taxon>
    </lineage>
</organism>
<evidence type="ECO:0000313" key="4">
    <source>
        <dbReference type="EMBL" id="SES00614.1"/>
    </source>
</evidence>
<comment type="caution">
    <text evidence="4">The sequence shown here is derived from an EMBL/GenBank/DDBJ whole genome shotgun (WGS) entry which is preliminary data.</text>
</comment>
<feature type="binding site" evidence="3">
    <location>
        <position position="167"/>
    </location>
    <ligand>
        <name>dCTP</name>
        <dbReference type="ChEBI" id="CHEBI:61481"/>
    </ligand>
</feature>
<dbReference type="Pfam" id="PF22769">
    <property type="entry name" value="DCD"/>
    <property type="match status" value="1"/>
</dbReference>
<dbReference type="UniPathway" id="UPA00610">
    <property type="reaction ID" value="UER00667"/>
</dbReference>
<feature type="site" description="Important for bifunctional activity" evidence="3">
    <location>
        <begin position="115"/>
        <end position="116"/>
    </location>
</feature>
<accession>A0A1H9TU84</accession>
<dbReference type="PANTHER" id="PTHR42680:SF3">
    <property type="entry name" value="DCTP DEAMINASE"/>
    <property type="match status" value="1"/>
</dbReference>
<dbReference type="Proteomes" id="UP000199318">
    <property type="component" value="Unassembled WGS sequence"/>
</dbReference>
<sequence>MILSGKTIQEKLNSGELQIEPRSTEQEQIQPASIDLRLGHHFLVIDDHLSTKLSLTSEAAYREIDVGERGSIVIPPQSFLLATTKETIALPSSLTAFVEGRSSIGRLGLFIQNAGWVDPGFRGRITLELYNANRLPIELDVDRRICQLVLAEVDREAEPYEGKYLDQDDATASRVQLDYENQQRLEEMHGRRRTNR</sequence>
<comment type="similarity">
    <text evidence="3">Belongs to the dCTP deaminase family.</text>
</comment>
<keyword evidence="1 3" id="KW-0378">Hydrolase</keyword>
<gene>
    <name evidence="3" type="primary">dcd</name>
    <name evidence="4" type="ORF">SAMN05444126_11132</name>
</gene>
<evidence type="ECO:0000256" key="3">
    <source>
        <dbReference type="HAMAP-Rule" id="MF_00146"/>
    </source>
</evidence>
<comment type="subunit">
    <text evidence="3">Homotrimer.</text>
</comment>
<comment type="catalytic activity">
    <reaction evidence="3">
        <text>dCTP + 2 H2O = dUMP + NH4(+) + diphosphate</text>
        <dbReference type="Rhea" id="RHEA:19205"/>
        <dbReference type="ChEBI" id="CHEBI:15377"/>
        <dbReference type="ChEBI" id="CHEBI:28938"/>
        <dbReference type="ChEBI" id="CHEBI:33019"/>
        <dbReference type="ChEBI" id="CHEBI:61481"/>
        <dbReference type="ChEBI" id="CHEBI:246422"/>
        <dbReference type="EC" id="3.5.4.30"/>
    </reaction>
</comment>
<dbReference type="NCBIfam" id="TIGR02274">
    <property type="entry name" value="dCTP_deam"/>
    <property type="match status" value="1"/>
</dbReference>
<dbReference type="GO" id="GO:0006226">
    <property type="term" value="P:dUMP biosynthetic process"/>
    <property type="evidence" value="ECO:0007669"/>
    <property type="project" value="UniProtKB-UniRule"/>
</dbReference>
<dbReference type="SUPFAM" id="SSF51283">
    <property type="entry name" value="dUTPase-like"/>
    <property type="match status" value="1"/>
</dbReference>
<protein>
    <recommendedName>
        <fullName evidence="3">dCTP deaminase, dUMP-forming</fullName>
        <ecNumber evidence="3">3.5.4.30</ecNumber>
    </recommendedName>
    <alternativeName>
        <fullName evidence="3">Bifunctional dCTP deaminase:dUTPase</fullName>
    </alternativeName>
    <alternativeName>
        <fullName evidence="3">DCD-DUT</fullName>
    </alternativeName>
</protein>
<dbReference type="HAMAP" id="MF_00146">
    <property type="entry name" value="dCTP_deaminase"/>
    <property type="match status" value="1"/>
</dbReference>
<proteinExistence type="inferred from homology"/>
<evidence type="ECO:0000313" key="5">
    <source>
        <dbReference type="Proteomes" id="UP000199318"/>
    </source>
</evidence>
<keyword evidence="5" id="KW-1185">Reference proteome</keyword>
<dbReference type="PANTHER" id="PTHR42680">
    <property type="entry name" value="DCTP DEAMINASE"/>
    <property type="match status" value="1"/>
</dbReference>
<comment type="function">
    <text evidence="3">Bifunctional enzyme that catalyzes both the deamination of dCTP to dUTP and the hydrolysis of dUTP to dUMP without releasing the toxic dUTP intermediate.</text>
</comment>
<evidence type="ECO:0000256" key="1">
    <source>
        <dbReference type="ARBA" id="ARBA00022801"/>
    </source>
</evidence>
<feature type="binding site" evidence="3">
    <location>
        <position position="163"/>
    </location>
    <ligand>
        <name>dCTP</name>
        <dbReference type="ChEBI" id="CHEBI:61481"/>
    </ligand>
</feature>
<dbReference type="AlphaFoldDB" id="A0A1H9TU84"/>
<feature type="binding site" evidence="3">
    <location>
        <begin position="101"/>
        <end position="106"/>
    </location>
    <ligand>
        <name>dCTP</name>
        <dbReference type="ChEBI" id="CHEBI:61481"/>
    </ligand>
</feature>
<dbReference type="InterPro" id="IPR036157">
    <property type="entry name" value="dUTPase-like_sf"/>
</dbReference>
<dbReference type="CDD" id="cd07557">
    <property type="entry name" value="trimeric_dUTPase"/>
    <property type="match status" value="1"/>
</dbReference>
<comment type="pathway">
    <text evidence="3">Pyrimidine metabolism; dUMP biosynthesis; dUMP from dCTP: step 1/1.</text>
</comment>
<feature type="binding site" evidence="3">
    <location>
        <position position="118"/>
    </location>
    <ligand>
        <name>dCTP</name>
        <dbReference type="ChEBI" id="CHEBI:61481"/>
    </ligand>
</feature>
<dbReference type="GO" id="GO:0000166">
    <property type="term" value="F:nucleotide binding"/>
    <property type="evidence" value="ECO:0007669"/>
    <property type="project" value="UniProtKB-KW"/>
</dbReference>
<feature type="binding site" evidence="3">
    <location>
        <begin position="126"/>
        <end position="128"/>
    </location>
    <ligand>
        <name>dCTP</name>
        <dbReference type="ChEBI" id="CHEBI:61481"/>
    </ligand>
</feature>